<sequence length="167" mass="19247">MAITALTRTLENQASTNLHGSTQTTTPKNIQIAQKKGASSCSLPRRTHGPEIPLQFALSWSRPPNKVREQFAQHFMHKVDYLSRIFVPINDLNEHWFLVIVDMKKKQLIVLDSSKNIDKDYNRRLSVETMAIFIERMLQHNSFYNSTNILIPKVSKFDIVEPSDLPQ</sequence>
<comment type="similarity">
    <text evidence="1">Belongs to the peptidase C48 family.</text>
</comment>
<dbReference type="Pfam" id="PF02902">
    <property type="entry name" value="Peptidase_C48"/>
    <property type="match status" value="1"/>
</dbReference>
<dbReference type="SUPFAM" id="SSF54001">
    <property type="entry name" value="Cysteine proteinases"/>
    <property type="match status" value="1"/>
</dbReference>
<dbReference type="Proteomes" id="UP001341840">
    <property type="component" value="Unassembled WGS sequence"/>
</dbReference>
<reference evidence="5 6" key="1">
    <citation type="journal article" date="2023" name="Plants (Basel)">
        <title>Bridging the Gap: Combining Genomics and Transcriptomics Approaches to Understand Stylosanthes scabra, an Orphan Legume from the Brazilian Caatinga.</title>
        <authorList>
            <person name="Ferreira-Neto J.R.C."/>
            <person name="da Silva M.D."/>
            <person name="Binneck E."/>
            <person name="de Melo N.F."/>
            <person name="da Silva R.H."/>
            <person name="de Melo A.L.T.M."/>
            <person name="Pandolfi V."/>
            <person name="Bustamante F.O."/>
            <person name="Brasileiro-Vidal A.C."/>
            <person name="Benko-Iseppon A.M."/>
        </authorList>
    </citation>
    <scope>NUCLEOTIDE SEQUENCE [LARGE SCALE GENOMIC DNA]</scope>
    <source>
        <tissue evidence="5">Leaves</tissue>
    </source>
</reference>
<protein>
    <recommendedName>
        <fullName evidence="4">Ubiquitin-like protease family profile domain-containing protein</fullName>
    </recommendedName>
</protein>
<dbReference type="InterPro" id="IPR003653">
    <property type="entry name" value="Peptidase_C48_C"/>
</dbReference>
<gene>
    <name evidence="5" type="ORF">PIB30_047334</name>
</gene>
<organism evidence="5 6">
    <name type="scientific">Stylosanthes scabra</name>
    <dbReference type="NCBI Taxonomy" id="79078"/>
    <lineage>
        <taxon>Eukaryota</taxon>
        <taxon>Viridiplantae</taxon>
        <taxon>Streptophyta</taxon>
        <taxon>Embryophyta</taxon>
        <taxon>Tracheophyta</taxon>
        <taxon>Spermatophyta</taxon>
        <taxon>Magnoliopsida</taxon>
        <taxon>eudicotyledons</taxon>
        <taxon>Gunneridae</taxon>
        <taxon>Pentapetalae</taxon>
        <taxon>rosids</taxon>
        <taxon>fabids</taxon>
        <taxon>Fabales</taxon>
        <taxon>Fabaceae</taxon>
        <taxon>Papilionoideae</taxon>
        <taxon>50 kb inversion clade</taxon>
        <taxon>dalbergioids sensu lato</taxon>
        <taxon>Dalbergieae</taxon>
        <taxon>Pterocarpus clade</taxon>
        <taxon>Stylosanthes</taxon>
    </lineage>
</organism>
<dbReference type="Gene3D" id="3.40.395.10">
    <property type="entry name" value="Adenoviral Proteinase, Chain A"/>
    <property type="match status" value="1"/>
</dbReference>
<evidence type="ECO:0000313" key="6">
    <source>
        <dbReference type="Proteomes" id="UP001341840"/>
    </source>
</evidence>
<evidence type="ECO:0000256" key="3">
    <source>
        <dbReference type="ARBA" id="ARBA00022801"/>
    </source>
</evidence>
<accession>A0ABU6RHH2</accession>
<evidence type="ECO:0000313" key="5">
    <source>
        <dbReference type="EMBL" id="MED6123243.1"/>
    </source>
</evidence>
<feature type="domain" description="Ubiquitin-like protease family profile" evidence="4">
    <location>
        <begin position="1"/>
        <end position="167"/>
    </location>
</feature>
<keyword evidence="2" id="KW-0645">Protease</keyword>
<dbReference type="InterPro" id="IPR038765">
    <property type="entry name" value="Papain-like_cys_pep_sf"/>
</dbReference>
<keyword evidence="6" id="KW-1185">Reference proteome</keyword>
<dbReference type="PROSITE" id="PS50600">
    <property type="entry name" value="ULP_PROTEASE"/>
    <property type="match status" value="1"/>
</dbReference>
<name>A0ABU6RHH2_9FABA</name>
<evidence type="ECO:0000259" key="4">
    <source>
        <dbReference type="PROSITE" id="PS50600"/>
    </source>
</evidence>
<proteinExistence type="inferred from homology"/>
<comment type="caution">
    <text evidence="5">The sequence shown here is derived from an EMBL/GenBank/DDBJ whole genome shotgun (WGS) entry which is preliminary data.</text>
</comment>
<evidence type="ECO:0000256" key="1">
    <source>
        <dbReference type="ARBA" id="ARBA00005234"/>
    </source>
</evidence>
<evidence type="ECO:0000256" key="2">
    <source>
        <dbReference type="ARBA" id="ARBA00022670"/>
    </source>
</evidence>
<keyword evidence="3" id="KW-0378">Hydrolase</keyword>
<dbReference type="EMBL" id="JASCZI010030510">
    <property type="protein sequence ID" value="MED6123243.1"/>
    <property type="molecule type" value="Genomic_DNA"/>
</dbReference>